<dbReference type="PANTHER" id="PTHR13140:SF745">
    <property type="entry name" value="UNCONVENTIONAL MYOSIN-VI"/>
    <property type="match status" value="1"/>
</dbReference>
<feature type="domain" description="Myosin motor" evidence="6">
    <location>
        <begin position="1"/>
        <end position="157"/>
    </location>
</feature>
<name>A0A819WRB6_9BILA</name>
<comment type="caution">
    <text evidence="7">The sequence shown here is derived from an EMBL/GenBank/DDBJ whole genome shotgun (WGS) entry which is preliminary data.</text>
</comment>
<keyword evidence="2" id="KW-0067">ATP-binding</keyword>
<dbReference type="SUPFAM" id="SSF52540">
    <property type="entry name" value="P-loop containing nucleoside triphosphate hydrolases"/>
    <property type="match status" value="1"/>
</dbReference>
<dbReference type="Gene3D" id="1.20.58.530">
    <property type="match status" value="1"/>
</dbReference>
<dbReference type="PROSITE" id="PS51456">
    <property type="entry name" value="MYOSIN_MOTOR"/>
    <property type="match status" value="1"/>
</dbReference>
<dbReference type="GO" id="GO:0016459">
    <property type="term" value="C:myosin complex"/>
    <property type="evidence" value="ECO:0007669"/>
    <property type="project" value="UniProtKB-KW"/>
</dbReference>
<dbReference type="PANTHER" id="PTHR13140">
    <property type="entry name" value="MYOSIN"/>
    <property type="match status" value="1"/>
</dbReference>
<comment type="similarity">
    <text evidence="4">Belongs to the TRAFAC class myosin-kinesin ATPase superfamily. Myosin family.</text>
</comment>
<keyword evidence="1" id="KW-0547">Nucleotide-binding</keyword>
<keyword evidence="4" id="KW-0518">Myosin</keyword>
<dbReference type="GO" id="GO:0005886">
    <property type="term" value="C:plasma membrane"/>
    <property type="evidence" value="ECO:0007669"/>
    <property type="project" value="TreeGrafter"/>
</dbReference>
<feature type="chain" id="PRO_5032859496" description="Myosin motor domain-containing protein" evidence="5">
    <location>
        <begin position="17"/>
        <end position="157"/>
    </location>
</feature>
<keyword evidence="3 4" id="KW-0009">Actin-binding</keyword>
<accession>A0A819WRB6</accession>
<proteinExistence type="inferred from homology"/>
<dbReference type="Pfam" id="PF00063">
    <property type="entry name" value="Myosin_head"/>
    <property type="match status" value="1"/>
</dbReference>
<dbReference type="InterPro" id="IPR001609">
    <property type="entry name" value="Myosin_head_motor_dom-like"/>
</dbReference>
<evidence type="ECO:0000256" key="5">
    <source>
        <dbReference type="SAM" id="SignalP"/>
    </source>
</evidence>
<evidence type="ECO:0000313" key="7">
    <source>
        <dbReference type="EMBL" id="CAF4129326.1"/>
    </source>
</evidence>
<gene>
    <name evidence="7" type="ORF">FNK824_LOCUS32666</name>
</gene>
<feature type="signal peptide" evidence="5">
    <location>
        <begin position="1"/>
        <end position="16"/>
    </location>
</feature>
<dbReference type="InterPro" id="IPR027417">
    <property type="entry name" value="P-loop_NTPase"/>
</dbReference>
<evidence type="ECO:0000313" key="8">
    <source>
        <dbReference type="Proteomes" id="UP000663874"/>
    </source>
</evidence>
<protein>
    <recommendedName>
        <fullName evidence="6">Myosin motor domain-containing protein</fullName>
    </recommendedName>
</protein>
<evidence type="ECO:0000256" key="2">
    <source>
        <dbReference type="ARBA" id="ARBA00022840"/>
    </source>
</evidence>
<evidence type="ECO:0000259" key="6">
    <source>
        <dbReference type="PROSITE" id="PS51456"/>
    </source>
</evidence>
<evidence type="ECO:0000256" key="3">
    <source>
        <dbReference type="ARBA" id="ARBA00023203"/>
    </source>
</evidence>
<dbReference type="GO" id="GO:0000146">
    <property type="term" value="F:microfilament motor activity"/>
    <property type="evidence" value="ECO:0007669"/>
    <property type="project" value="TreeGrafter"/>
</dbReference>
<dbReference type="EMBL" id="CAJOBE010011366">
    <property type="protein sequence ID" value="CAF4129326.1"/>
    <property type="molecule type" value="Genomic_DNA"/>
</dbReference>
<dbReference type="AlphaFoldDB" id="A0A819WRB6"/>
<comment type="caution">
    <text evidence="4">Lacks conserved residue(s) required for the propagation of feature annotation.</text>
</comment>
<dbReference type="Proteomes" id="UP000663874">
    <property type="component" value="Unassembled WGS sequence"/>
</dbReference>
<dbReference type="GO" id="GO:0030139">
    <property type="term" value="C:endocytic vesicle"/>
    <property type="evidence" value="ECO:0007669"/>
    <property type="project" value="TreeGrafter"/>
</dbReference>
<dbReference type="GO" id="GO:0007015">
    <property type="term" value="P:actin filament organization"/>
    <property type="evidence" value="ECO:0007669"/>
    <property type="project" value="TreeGrafter"/>
</dbReference>
<evidence type="ECO:0000256" key="4">
    <source>
        <dbReference type="PROSITE-ProRule" id="PRU00782"/>
    </source>
</evidence>
<organism evidence="7 8">
    <name type="scientific">Rotaria sordida</name>
    <dbReference type="NCBI Taxonomy" id="392033"/>
    <lineage>
        <taxon>Eukaryota</taxon>
        <taxon>Metazoa</taxon>
        <taxon>Spiralia</taxon>
        <taxon>Gnathifera</taxon>
        <taxon>Rotifera</taxon>
        <taxon>Eurotatoria</taxon>
        <taxon>Bdelloidea</taxon>
        <taxon>Philodinida</taxon>
        <taxon>Philodinidae</taxon>
        <taxon>Rotaria</taxon>
    </lineage>
</organism>
<dbReference type="GO" id="GO:0051015">
    <property type="term" value="F:actin filament binding"/>
    <property type="evidence" value="ECO:0007669"/>
    <property type="project" value="TreeGrafter"/>
</dbReference>
<sequence>MYSFVFFLCCFYLLDEESKLPEPTSAHFTNEVYSKNKGYAKLTPLQILRSVTTTRKVPDNHDFLIKHFFDDVSYSTTQFIEKNIDILPYALITLIQKCKNDFLENLFHEILEREQNADRFKCVSVGSMIQSQSINLINKLKTTVSFIYICSFNSTTV</sequence>
<keyword evidence="4" id="KW-0505">Motor protein</keyword>
<keyword evidence="5" id="KW-0732">Signal</keyword>
<dbReference type="GO" id="GO:0005524">
    <property type="term" value="F:ATP binding"/>
    <property type="evidence" value="ECO:0007669"/>
    <property type="project" value="UniProtKB-KW"/>
</dbReference>
<reference evidence="7" key="1">
    <citation type="submission" date="2021-02" db="EMBL/GenBank/DDBJ databases">
        <authorList>
            <person name="Nowell W R."/>
        </authorList>
    </citation>
    <scope>NUCLEOTIDE SEQUENCE</scope>
</reference>
<evidence type="ECO:0000256" key="1">
    <source>
        <dbReference type="ARBA" id="ARBA00022741"/>
    </source>
</evidence>
<dbReference type="GO" id="GO:0030048">
    <property type="term" value="P:actin filament-based movement"/>
    <property type="evidence" value="ECO:0007669"/>
    <property type="project" value="TreeGrafter"/>
</dbReference>